<organism evidence="6">
    <name type="scientific">Compsopogon caeruleus</name>
    <dbReference type="NCBI Taxonomy" id="31354"/>
    <lineage>
        <taxon>Eukaryota</taxon>
        <taxon>Rhodophyta</taxon>
        <taxon>Compsopogonophyceae</taxon>
        <taxon>Compsopogonales</taxon>
        <taxon>Compsopogonaceae</taxon>
        <taxon>Compsopogon</taxon>
    </lineage>
</organism>
<evidence type="ECO:0000256" key="3">
    <source>
        <dbReference type="PROSITE-ProRule" id="PRU00221"/>
    </source>
</evidence>
<sequence>MQGIPYGILMMRRFSTTRQEHQRHGKVYHNMNIHRDHLVDRSKAIQIETDPVTDTHNPSPLLHSWRLLHSGFPFSSHLPLPLSIQSWSLPLRKRSVLLVVVEVGADEGSEITMGHGGVDLSESSDADDQEMMDAGNVMNLSVGINVGIDSPREGLEDTESPTDVDRLDEDEPPLLGLNGDDVVRLIVQALLDLGFREVADHLEQVSGVQALSPNIHNLRTAALAGRWDQVEQILPDIEAFKSESDARKARFTLYRQKFLELVEERRYDPALACLQKELAPNISDEPETLHKLTTMMMCSNPNELRRSASWEGKLARQEVMRNLHRFVLPSVLLPERRLLTILRRDLEHQRRMSLYPYTAQSECSLLEDLEFDIEKLPRRCCHQLTRHLDEVWFVQFSHDGTKLASASKDATVQIWNVKELMYKGPKNALMHSLSGHQHAVSFLTWSPDDSALLTCGNGKDIRLWAADTGQCLQVFEKHTEVISTLAWMSDGEHFISGGVDKLIIFWSVLSGEPMRIVDHGTQINDIAVSNDGSRLYVVCQSNIVRAYDLVTFEEILDSYFPLPEKDNVTSMCISEDDSALLLNLSAKNNPNPEIHAWDLDSGTIVQRYLGHKQSRFVIRSCYGGEGHVLVVSGSEDCKIYLYHRMTGALIETLWGHTGTVNSVSWCPKNMNLLASASDDKTVCVWGV</sequence>
<feature type="domain" description="CTLH" evidence="5">
    <location>
        <begin position="214"/>
        <end position="269"/>
    </location>
</feature>
<name>A0A7S1TB57_9RHOD</name>
<keyword evidence="2" id="KW-0677">Repeat</keyword>
<feature type="region of interest" description="Disordered" evidence="4">
    <location>
        <begin position="149"/>
        <end position="168"/>
    </location>
</feature>
<dbReference type="InterPro" id="IPR001680">
    <property type="entry name" value="WD40_rpt"/>
</dbReference>
<evidence type="ECO:0000259" key="5">
    <source>
        <dbReference type="PROSITE" id="PS50897"/>
    </source>
</evidence>
<dbReference type="PROSITE" id="PS50294">
    <property type="entry name" value="WD_REPEATS_REGION"/>
    <property type="match status" value="4"/>
</dbReference>
<dbReference type="Pfam" id="PF21889">
    <property type="entry name" value="TPR1-like_2nd"/>
    <property type="match status" value="1"/>
</dbReference>
<dbReference type="InterPro" id="IPR054080">
    <property type="entry name" value="TPR1-like_2nd"/>
</dbReference>
<dbReference type="Pfam" id="PF00400">
    <property type="entry name" value="WD40"/>
    <property type="match status" value="4"/>
</dbReference>
<feature type="repeat" description="WD" evidence="3">
    <location>
        <begin position="475"/>
        <end position="516"/>
    </location>
</feature>
<dbReference type="InterPro" id="IPR019775">
    <property type="entry name" value="WD40_repeat_CS"/>
</dbReference>
<dbReference type="PROSITE" id="PS50897">
    <property type="entry name" value="CTLH"/>
    <property type="match status" value="1"/>
</dbReference>
<dbReference type="AlphaFoldDB" id="A0A7S1TB57"/>
<protein>
    <recommendedName>
        <fullName evidence="5">CTLH domain-containing protein</fullName>
    </recommendedName>
</protein>
<dbReference type="PROSITE" id="PS50082">
    <property type="entry name" value="WD_REPEATS_2"/>
    <property type="match status" value="4"/>
</dbReference>
<dbReference type="Gene3D" id="2.130.10.10">
    <property type="entry name" value="YVTN repeat-like/Quinoprotein amine dehydrogenase"/>
    <property type="match status" value="2"/>
</dbReference>
<dbReference type="Pfam" id="PF23627">
    <property type="entry name" value="LisH_WDR26"/>
    <property type="match status" value="1"/>
</dbReference>
<proteinExistence type="predicted"/>
<feature type="repeat" description="WD" evidence="3">
    <location>
        <begin position="653"/>
        <end position="687"/>
    </location>
</feature>
<gene>
    <name evidence="6" type="ORF">CCAE0312_LOCUS3496</name>
</gene>
<feature type="repeat" description="WD" evidence="3">
    <location>
        <begin position="384"/>
        <end position="418"/>
    </location>
</feature>
<evidence type="ECO:0000256" key="2">
    <source>
        <dbReference type="ARBA" id="ARBA00022737"/>
    </source>
</evidence>
<reference evidence="6" key="1">
    <citation type="submission" date="2021-01" db="EMBL/GenBank/DDBJ databases">
        <authorList>
            <person name="Corre E."/>
            <person name="Pelletier E."/>
            <person name="Niang G."/>
            <person name="Scheremetjew M."/>
            <person name="Finn R."/>
            <person name="Kale V."/>
            <person name="Holt S."/>
            <person name="Cochrane G."/>
            <person name="Meng A."/>
            <person name="Brown T."/>
            <person name="Cohen L."/>
        </authorList>
    </citation>
    <scope>NUCLEOTIDE SEQUENCE</scope>
    <source>
        <strain evidence="6">SAG 36.94</strain>
    </source>
</reference>
<dbReference type="SMART" id="SM00320">
    <property type="entry name" value="WD40"/>
    <property type="match status" value="6"/>
</dbReference>
<dbReference type="InterPro" id="IPR006595">
    <property type="entry name" value="CTLH_C"/>
</dbReference>
<evidence type="ECO:0000256" key="1">
    <source>
        <dbReference type="ARBA" id="ARBA00022574"/>
    </source>
</evidence>
<dbReference type="CDD" id="cd00200">
    <property type="entry name" value="WD40"/>
    <property type="match status" value="1"/>
</dbReference>
<accession>A0A7S1TB57</accession>
<keyword evidence="1 3" id="KW-0853">WD repeat</keyword>
<feature type="repeat" description="WD" evidence="3">
    <location>
        <begin position="433"/>
        <end position="474"/>
    </location>
</feature>
<dbReference type="InterPro" id="IPR015943">
    <property type="entry name" value="WD40/YVTN_repeat-like_dom_sf"/>
</dbReference>
<dbReference type="InterPro" id="IPR051350">
    <property type="entry name" value="WD_repeat-ST_regulator"/>
</dbReference>
<dbReference type="PANTHER" id="PTHR22838">
    <property type="entry name" value="WD REPEAT PROTEIN 26-RELATED"/>
    <property type="match status" value="1"/>
</dbReference>
<dbReference type="PANTHER" id="PTHR22838:SF0">
    <property type="entry name" value="WD REPEAT-CONTAINING PROTEIN 26"/>
    <property type="match status" value="1"/>
</dbReference>
<evidence type="ECO:0000256" key="4">
    <source>
        <dbReference type="SAM" id="MobiDB-lite"/>
    </source>
</evidence>
<dbReference type="InterPro" id="IPR036322">
    <property type="entry name" value="WD40_repeat_dom_sf"/>
</dbReference>
<feature type="compositionally biased region" description="Acidic residues" evidence="4">
    <location>
        <begin position="156"/>
        <end position="168"/>
    </location>
</feature>
<dbReference type="EMBL" id="HBGH01006666">
    <property type="protein sequence ID" value="CAD9231419.1"/>
    <property type="molecule type" value="Transcribed_RNA"/>
</dbReference>
<dbReference type="PROSITE" id="PS00678">
    <property type="entry name" value="WD_REPEATS_1"/>
    <property type="match status" value="1"/>
</dbReference>
<dbReference type="SUPFAM" id="SSF50978">
    <property type="entry name" value="WD40 repeat-like"/>
    <property type="match status" value="1"/>
</dbReference>
<evidence type="ECO:0000313" key="6">
    <source>
        <dbReference type="EMBL" id="CAD9231419.1"/>
    </source>
</evidence>